<feature type="transmembrane region" description="Helical" evidence="4">
    <location>
        <begin position="89"/>
        <end position="110"/>
    </location>
</feature>
<reference evidence="5" key="1">
    <citation type="submission" date="2016-02" db="EMBL/GenBank/DDBJ databases">
        <title>WGS assembly of Manihot esculenta.</title>
        <authorList>
            <person name="Bredeson J.V."/>
            <person name="Prochnik S.E."/>
            <person name="Lyons J.B."/>
            <person name="Schmutz J."/>
            <person name="Grimwood J."/>
            <person name="Vrebalov J."/>
            <person name="Bart R.S."/>
            <person name="Amuge T."/>
            <person name="Ferguson M.E."/>
            <person name="Green R."/>
            <person name="Putnam N."/>
            <person name="Stites J."/>
            <person name="Rounsley S."/>
            <person name="Rokhsar D.S."/>
        </authorList>
    </citation>
    <scope>NUCLEOTIDE SEQUENCE [LARGE SCALE GENOMIC DNA]</scope>
    <source>
        <tissue evidence="5">Leaf</tissue>
    </source>
</reference>
<keyword evidence="1" id="KW-0343">GTPase activation</keyword>
<evidence type="ECO:0000313" key="5">
    <source>
        <dbReference type="EMBL" id="OAY49882.1"/>
    </source>
</evidence>
<gene>
    <name evidence="5" type="ORF">MANES_05G091400</name>
</gene>
<dbReference type="Pfam" id="PF13516">
    <property type="entry name" value="LRR_6"/>
    <property type="match status" value="3"/>
</dbReference>
<proteinExistence type="predicted"/>
<keyword evidence="4" id="KW-0812">Transmembrane</keyword>
<dbReference type="SUPFAM" id="SSF52047">
    <property type="entry name" value="RNI-like"/>
    <property type="match status" value="1"/>
</dbReference>
<keyword evidence="4" id="KW-0472">Membrane</keyword>
<evidence type="ECO:0000256" key="4">
    <source>
        <dbReference type="SAM" id="Phobius"/>
    </source>
</evidence>
<dbReference type="GO" id="GO:0005096">
    <property type="term" value="F:GTPase activator activity"/>
    <property type="evidence" value="ECO:0007669"/>
    <property type="project" value="UniProtKB-KW"/>
</dbReference>
<keyword evidence="4" id="KW-1133">Transmembrane helix</keyword>
<evidence type="ECO:0000256" key="3">
    <source>
        <dbReference type="ARBA" id="ARBA00022737"/>
    </source>
</evidence>
<dbReference type="PANTHER" id="PTHR24113">
    <property type="entry name" value="RAN GTPASE-ACTIVATING PROTEIN 1"/>
    <property type="match status" value="1"/>
</dbReference>
<evidence type="ECO:0000256" key="2">
    <source>
        <dbReference type="ARBA" id="ARBA00022614"/>
    </source>
</evidence>
<dbReference type="AlphaFoldDB" id="A0A2C9VW27"/>
<accession>A0A2C9VW27</accession>
<dbReference type="PANTHER" id="PTHR24113:SF12">
    <property type="entry name" value="RAN GTPASE-ACTIVATING PROTEIN 1"/>
    <property type="match status" value="1"/>
</dbReference>
<protein>
    <submittedName>
        <fullName evidence="5">Uncharacterized protein</fullName>
    </submittedName>
</protein>
<dbReference type="InterPro" id="IPR001611">
    <property type="entry name" value="Leu-rich_rpt"/>
</dbReference>
<sequence length="244" mass="26819">MGYTSTLSPYFQPKISLSQQSDAFGRPHGVLVSFSNTALSFTSRRTCFRYRTLVVRAVDGGSRRQSNARRVYRQSQGESAFRSAPVQQIASFVVPAGAFMAFTFVLWKLVEKIVMPKPKRPTLVENKSSAPAKGMNWSFAAGTNLFPGLTAKIDRESKQKLNEFAKEIRSFSIVDMSGCNFGDDGLFFLAESLAYNQTLEEVSFAANGITAEGIKAFDRVLQSNIVLKTLNLSGNPIGDEGAKK</sequence>
<name>A0A2C9VW27_MANES</name>
<dbReference type="InterPro" id="IPR027038">
    <property type="entry name" value="RanGap"/>
</dbReference>
<keyword evidence="3" id="KW-0677">Repeat</keyword>
<keyword evidence="2" id="KW-0433">Leucine-rich repeat</keyword>
<evidence type="ECO:0000256" key="1">
    <source>
        <dbReference type="ARBA" id="ARBA00022468"/>
    </source>
</evidence>
<dbReference type="STRING" id="3983.A0A2C9VW27"/>
<dbReference type="InterPro" id="IPR032675">
    <property type="entry name" value="LRR_dom_sf"/>
</dbReference>
<organism evidence="5">
    <name type="scientific">Manihot esculenta</name>
    <name type="common">Cassava</name>
    <name type="synonym">Jatropha manihot</name>
    <dbReference type="NCBI Taxonomy" id="3983"/>
    <lineage>
        <taxon>Eukaryota</taxon>
        <taxon>Viridiplantae</taxon>
        <taxon>Streptophyta</taxon>
        <taxon>Embryophyta</taxon>
        <taxon>Tracheophyta</taxon>
        <taxon>Spermatophyta</taxon>
        <taxon>Magnoliopsida</taxon>
        <taxon>eudicotyledons</taxon>
        <taxon>Gunneridae</taxon>
        <taxon>Pentapetalae</taxon>
        <taxon>rosids</taxon>
        <taxon>fabids</taxon>
        <taxon>Malpighiales</taxon>
        <taxon>Euphorbiaceae</taxon>
        <taxon>Crotonoideae</taxon>
        <taxon>Manihoteae</taxon>
        <taxon>Manihot</taxon>
    </lineage>
</organism>
<dbReference type="EMBL" id="CM004391">
    <property type="protein sequence ID" value="OAY49882.1"/>
    <property type="molecule type" value="Genomic_DNA"/>
</dbReference>
<dbReference type="Gene3D" id="3.80.10.10">
    <property type="entry name" value="Ribonuclease Inhibitor"/>
    <property type="match status" value="1"/>
</dbReference>